<evidence type="ECO:0000313" key="2">
    <source>
        <dbReference type="EMBL" id="GMA89174.1"/>
    </source>
</evidence>
<evidence type="ECO:0000256" key="1">
    <source>
        <dbReference type="SAM" id="MobiDB-lite"/>
    </source>
</evidence>
<evidence type="ECO:0000313" key="3">
    <source>
        <dbReference type="Proteomes" id="UP001157017"/>
    </source>
</evidence>
<accession>A0ABQ6JMM9</accession>
<comment type="caution">
    <text evidence="2">The sequence shown here is derived from an EMBL/GenBank/DDBJ whole genome shotgun (WGS) entry which is preliminary data.</text>
</comment>
<keyword evidence="3" id="KW-1185">Reference proteome</keyword>
<sequence length="70" mass="7187">MRLIECTRSGAAPDAATHRPTPPGVGVAVGVCTQQRPGRGPDRGADGGVPQHPRAARTPVDPEGPRGDVR</sequence>
<dbReference type="EMBL" id="BSUZ01000001">
    <property type="protein sequence ID" value="GMA89174.1"/>
    <property type="molecule type" value="Genomic_DNA"/>
</dbReference>
<organism evidence="2 3">
    <name type="scientific">Angustibacter aerolatus</name>
    <dbReference type="NCBI Taxonomy" id="1162965"/>
    <lineage>
        <taxon>Bacteria</taxon>
        <taxon>Bacillati</taxon>
        <taxon>Actinomycetota</taxon>
        <taxon>Actinomycetes</taxon>
        <taxon>Kineosporiales</taxon>
        <taxon>Kineosporiaceae</taxon>
    </lineage>
</organism>
<proteinExistence type="predicted"/>
<reference evidence="3" key="1">
    <citation type="journal article" date="2019" name="Int. J. Syst. Evol. Microbiol.">
        <title>The Global Catalogue of Microorganisms (GCM) 10K type strain sequencing project: providing services to taxonomists for standard genome sequencing and annotation.</title>
        <authorList>
            <consortium name="The Broad Institute Genomics Platform"/>
            <consortium name="The Broad Institute Genome Sequencing Center for Infectious Disease"/>
            <person name="Wu L."/>
            <person name="Ma J."/>
        </authorList>
    </citation>
    <scope>NUCLEOTIDE SEQUENCE [LARGE SCALE GENOMIC DNA]</scope>
    <source>
        <strain evidence="3">NBRC 108730</strain>
    </source>
</reference>
<protein>
    <submittedName>
        <fullName evidence="2">Uncharacterized protein</fullName>
    </submittedName>
</protein>
<dbReference type="Proteomes" id="UP001157017">
    <property type="component" value="Unassembled WGS sequence"/>
</dbReference>
<name>A0ABQ6JMM9_9ACTN</name>
<feature type="region of interest" description="Disordered" evidence="1">
    <location>
        <begin position="1"/>
        <end position="70"/>
    </location>
</feature>
<gene>
    <name evidence="2" type="ORF">GCM10025868_44240</name>
</gene>